<evidence type="ECO:0000259" key="4">
    <source>
        <dbReference type="Pfam" id="PF21984"/>
    </source>
</evidence>
<dbReference type="Pfam" id="PF21984">
    <property type="entry name" value="DnaD_N"/>
    <property type="match status" value="1"/>
</dbReference>
<dbReference type="Pfam" id="PF07261">
    <property type="entry name" value="DnaB_2"/>
    <property type="match status" value="1"/>
</dbReference>
<feature type="region of interest" description="Disordered" evidence="2">
    <location>
        <begin position="199"/>
        <end position="228"/>
    </location>
</feature>
<evidence type="ECO:0000313" key="6">
    <source>
        <dbReference type="Proteomes" id="UP000242662"/>
    </source>
</evidence>
<dbReference type="RefSeq" id="WP_090774980.1">
    <property type="nucleotide sequence ID" value="NZ_FMYM01000003.1"/>
</dbReference>
<name>A0A1G6HCS3_9BACI</name>
<dbReference type="InterPro" id="IPR053843">
    <property type="entry name" value="DnaD_N"/>
</dbReference>
<dbReference type="InterPro" id="IPR006343">
    <property type="entry name" value="DnaB/C_C"/>
</dbReference>
<keyword evidence="6" id="KW-1185">Reference proteome</keyword>
<dbReference type="Gene3D" id="1.10.10.10">
    <property type="entry name" value="Winged helix-like DNA-binding domain superfamily/Winged helix DNA-binding domain"/>
    <property type="match status" value="1"/>
</dbReference>
<comment type="similarity">
    <text evidence="1">Belongs to the DnaB/DnaD family.</text>
</comment>
<evidence type="ECO:0000313" key="5">
    <source>
        <dbReference type="EMBL" id="SDB91236.1"/>
    </source>
</evidence>
<dbReference type="Proteomes" id="UP000242662">
    <property type="component" value="Unassembled WGS sequence"/>
</dbReference>
<accession>A0A1G6HCS3</accession>
<dbReference type="NCBIfam" id="TIGR01446">
    <property type="entry name" value="DnaD_dom"/>
    <property type="match status" value="1"/>
</dbReference>
<dbReference type="EMBL" id="FMYM01000003">
    <property type="protein sequence ID" value="SDB91236.1"/>
    <property type="molecule type" value="Genomic_DNA"/>
</dbReference>
<dbReference type="InterPro" id="IPR053162">
    <property type="entry name" value="DnaD"/>
</dbReference>
<gene>
    <name evidence="5" type="ORF">SAMN05421737_103118</name>
</gene>
<dbReference type="PANTHER" id="PTHR37293">
    <property type="entry name" value="PHAGE REPLICATION PROTEIN-RELATED"/>
    <property type="match status" value="1"/>
</dbReference>
<dbReference type="PANTHER" id="PTHR37293:SF6">
    <property type="entry name" value="DNA REPLICATION PROTEIN DNAD"/>
    <property type="match status" value="1"/>
</dbReference>
<reference evidence="6" key="1">
    <citation type="submission" date="2016-09" db="EMBL/GenBank/DDBJ databases">
        <authorList>
            <person name="Varghese N."/>
            <person name="Submissions S."/>
        </authorList>
    </citation>
    <scope>NUCLEOTIDE SEQUENCE [LARGE SCALE GENOMIC DNA]</scope>
    <source>
        <strain evidence="6">25nlg</strain>
    </source>
</reference>
<proteinExistence type="inferred from homology"/>
<dbReference type="SUPFAM" id="SSF158499">
    <property type="entry name" value="DnaD domain-like"/>
    <property type="match status" value="1"/>
</dbReference>
<evidence type="ECO:0000259" key="3">
    <source>
        <dbReference type="Pfam" id="PF07261"/>
    </source>
</evidence>
<dbReference type="InterPro" id="IPR036388">
    <property type="entry name" value="WH-like_DNA-bd_sf"/>
</dbReference>
<dbReference type="AlphaFoldDB" id="A0A1G6HCS3"/>
<dbReference type="InterPro" id="IPR034829">
    <property type="entry name" value="DnaD-like_sf"/>
</dbReference>
<evidence type="ECO:0000256" key="2">
    <source>
        <dbReference type="SAM" id="MobiDB-lite"/>
    </source>
</evidence>
<evidence type="ECO:0000256" key="1">
    <source>
        <dbReference type="ARBA" id="ARBA00093462"/>
    </source>
</evidence>
<sequence>MDKKVFMQWVQQRHVSIPQLLLAHYTDLRMDEQELVMLLHIQSSLDKGDAFPTPEHLSTRMTLSLDECTSILGQLIKKRLLSLESHLNEEGIVSESYTLEPLWSSLITLLSRWDEKEAKADQKAQEGQLYQRFEQEFARPLSPIESETLSMWYDQDGHSTELIFAALREAVISGKLNFRYIDRILFEWKRNGVRTVNEARTHSERFRKKTSEPAKHQAKQAEKKDVPGFHWLEKL</sequence>
<dbReference type="OrthoDB" id="9770238at2"/>
<dbReference type="STRING" id="1464122.SAMN05421737_103118"/>
<organism evidence="5 6">
    <name type="scientific">Shouchella lonarensis</name>
    <dbReference type="NCBI Taxonomy" id="1464122"/>
    <lineage>
        <taxon>Bacteria</taxon>
        <taxon>Bacillati</taxon>
        <taxon>Bacillota</taxon>
        <taxon>Bacilli</taxon>
        <taxon>Bacillales</taxon>
        <taxon>Bacillaceae</taxon>
        <taxon>Shouchella</taxon>
    </lineage>
</organism>
<dbReference type="Gene3D" id="1.10.10.630">
    <property type="entry name" value="DnaD domain-like"/>
    <property type="match status" value="1"/>
</dbReference>
<feature type="domain" description="DnaD N-terminal" evidence="4">
    <location>
        <begin position="17"/>
        <end position="116"/>
    </location>
</feature>
<feature type="domain" description="DnaB/C C-terminal" evidence="3">
    <location>
        <begin position="130"/>
        <end position="202"/>
    </location>
</feature>
<protein>
    <submittedName>
        <fullName evidence="5">DNA replication protein DnaD</fullName>
    </submittedName>
</protein>